<name>A0A550C463_9AGAR</name>
<evidence type="ECO:0000313" key="1">
    <source>
        <dbReference type="EMBL" id="TRM59595.1"/>
    </source>
</evidence>
<organism evidence="1 2">
    <name type="scientific">Schizophyllum amplum</name>
    <dbReference type="NCBI Taxonomy" id="97359"/>
    <lineage>
        <taxon>Eukaryota</taxon>
        <taxon>Fungi</taxon>
        <taxon>Dikarya</taxon>
        <taxon>Basidiomycota</taxon>
        <taxon>Agaricomycotina</taxon>
        <taxon>Agaricomycetes</taxon>
        <taxon>Agaricomycetidae</taxon>
        <taxon>Agaricales</taxon>
        <taxon>Schizophyllaceae</taxon>
        <taxon>Schizophyllum</taxon>
    </lineage>
</organism>
<dbReference type="AlphaFoldDB" id="A0A550C463"/>
<evidence type="ECO:0000313" key="2">
    <source>
        <dbReference type="Proteomes" id="UP000320762"/>
    </source>
</evidence>
<sequence length="107" mass="11661">MAEAGKADAASAFARSPRIFRFRGSKSRPQTHTCRVLLSSPTAYDVLTLLFSPVTPNTQFVNSPITARDVYCLSLTTTPARAHCIERLHATPPDVVCDIRQCVPTTA</sequence>
<reference evidence="1 2" key="1">
    <citation type="journal article" date="2019" name="New Phytol.">
        <title>Comparative genomics reveals unique wood-decay strategies and fruiting body development in the Schizophyllaceae.</title>
        <authorList>
            <person name="Almasi E."/>
            <person name="Sahu N."/>
            <person name="Krizsan K."/>
            <person name="Balint B."/>
            <person name="Kovacs G.M."/>
            <person name="Kiss B."/>
            <person name="Cseklye J."/>
            <person name="Drula E."/>
            <person name="Henrissat B."/>
            <person name="Nagy I."/>
            <person name="Chovatia M."/>
            <person name="Adam C."/>
            <person name="LaButti K."/>
            <person name="Lipzen A."/>
            <person name="Riley R."/>
            <person name="Grigoriev I.V."/>
            <person name="Nagy L.G."/>
        </authorList>
    </citation>
    <scope>NUCLEOTIDE SEQUENCE [LARGE SCALE GENOMIC DNA]</scope>
    <source>
        <strain evidence="1 2">NL-1724</strain>
    </source>
</reference>
<dbReference type="Proteomes" id="UP000320762">
    <property type="component" value="Unassembled WGS sequence"/>
</dbReference>
<dbReference type="EMBL" id="VDMD01000027">
    <property type="protein sequence ID" value="TRM59595.1"/>
    <property type="molecule type" value="Genomic_DNA"/>
</dbReference>
<keyword evidence="2" id="KW-1185">Reference proteome</keyword>
<comment type="caution">
    <text evidence="1">The sequence shown here is derived from an EMBL/GenBank/DDBJ whole genome shotgun (WGS) entry which is preliminary data.</text>
</comment>
<accession>A0A550C463</accession>
<proteinExistence type="predicted"/>
<gene>
    <name evidence="1" type="ORF">BD626DRAFT_539299</name>
</gene>
<protein>
    <submittedName>
        <fullName evidence="1">Uncharacterized protein</fullName>
    </submittedName>
</protein>